<protein>
    <submittedName>
        <fullName evidence="7">MFS transporter</fullName>
    </submittedName>
</protein>
<dbReference type="CDD" id="cd17321">
    <property type="entry name" value="MFS_MMR_MDR_like"/>
    <property type="match status" value="1"/>
</dbReference>
<evidence type="ECO:0000259" key="6">
    <source>
        <dbReference type="PROSITE" id="PS50850"/>
    </source>
</evidence>
<comment type="caution">
    <text evidence="7">The sequence shown here is derived from an EMBL/GenBank/DDBJ whole genome shotgun (WGS) entry which is preliminary data.</text>
</comment>
<feature type="transmembrane region" description="Helical" evidence="5">
    <location>
        <begin position="299"/>
        <end position="322"/>
    </location>
</feature>
<dbReference type="Gene3D" id="1.20.1250.20">
    <property type="entry name" value="MFS general substrate transporter like domains"/>
    <property type="match status" value="1"/>
</dbReference>
<dbReference type="InterPro" id="IPR011701">
    <property type="entry name" value="MFS"/>
</dbReference>
<dbReference type="Proteomes" id="UP000597444">
    <property type="component" value="Unassembled WGS sequence"/>
</dbReference>
<proteinExistence type="predicted"/>
<feature type="transmembrane region" description="Helical" evidence="5">
    <location>
        <begin position="228"/>
        <end position="249"/>
    </location>
</feature>
<comment type="subcellular location">
    <subcellularLocation>
        <location evidence="1">Cell membrane</location>
        <topology evidence="1">Multi-pass membrane protein</topology>
    </subcellularLocation>
</comment>
<dbReference type="Gene3D" id="1.20.1720.10">
    <property type="entry name" value="Multidrug resistance protein D"/>
    <property type="match status" value="1"/>
</dbReference>
<organism evidence="7 8">
    <name type="scientific">Reticulibacter mediterranei</name>
    <dbReference type="NCBI Taxonomy" id="2778369"/>
    <lineage>
        <taxon>Bacteria</taxon>
        <taxon>Bacillati</taxon>
        <taxon>Chloroflexota</taxon>
        <taxon>Ktedonobacteria</taxon>
        <taxon>Ktedonobacterales</taxon>
        <taxon>Reticulibacteraceae</taxon>
        <taxon>Reticulibacter</taxon>
    </lineage>
</organism>
<evidence type="ECO:0000313" key="8">
    <source>
        <dbReference type="Proteomes" id="UP000597444"/>
    </source>
</evidence>
<reference evidence="7" key="1">
    <citation type="submission" date="2020-10" db="EMBL/GenBank/DDBJ databases">
        <title>Taxonomic study of unclassified bacteria belonging to the class Ktedonobacteria.</title>
        <authorList>
            <person name="Yabe S."/>
            <person name="Wang C.M."/>
            <person name="Zheng Y."/>
            <person name="Sakai Y."/>
            <person name="Cavaletti L."/>
            <person name="Monciardini P."/>
            <person name="Donadio S."/>
        </authorList>
    </citation>
    <scope>NUCLEOTIDE SEQUENCE</scope>
    <source>
        <strain evidence="7">ID150040</strain>
    </source>
</reference>
<evidence type="ECO:0000313" key="7">
    <source>
        <dbReference type="EMBL" id="GHO98194.1"/>
    </source>
</evidence>
<feature type="transmembrane region" description="Helical" evidence="5">
    <location>
        <begin position="83"/>
        <end position="106"/>
    </location>
</feature>
<feature type="transmembrane region" description="Helical" evidence="5">
    <location>
        <begin position="204"/>
        <end position="222"/>
    </location>
</feature>
<evidence type="ECO:0000256" key="4">
    <source>
        <dbReference type="ARBA" id="ARBA00023136"/>
    </source>
</evidence>
<dbReference type="PANTHER" id="PTHR42718">
    <property type="entry name" value="MAJOR FACILITATOR SUPERFAMILY MULTIDRUG TRANSPORTER MFSC"/>
    <property type="match status" value="1"/>
</dbReference>
<feature type="transmembrane region" description="Helical" evidence="5">
    <location>
        <begin position="334"/>
        <end position="354"/>
    </location>
</feature>
<feature type="transmembrane region" description="Helical" evidence="5">
    <location>
        <begin position="145"/>
        <end position="164"/>
    </location>
</feature>
<feature type="transmembrane region" description="Helical" evidence="5">
    <location>
        <begin position="366"/>
        <end position="385"/>
    </location>
</feature>
<keyword evidence="8" id="KW-1185">Reference proteome</keyword>
<dbReference type="AlphaFoldDB" id="A0A8J3IUM7"/>
<dbReference type="SUPFAM" id="SSF103473">
    <property type="entry name" value="MFS general substrate transporter"/>
    <property type="match status" value="1"/>
</dbReference>
<feature type="transmembrane region" description="Helical" evidence="5">
    <location>
        <begin position="59"/>
        <end position="76"/>
    </location>
</feature>
<dbReference type="InterPro" id="IPR020846">
    <property type="entry name" value="MFS_dom"/>
</dbReference>
<feature type="transmembrane region" description="Helical" evidence="5">
    <location>
        <begin position="16"/>
        <end position="39"/>
    </location>
</feature>
<feature type="transmembrane region" description="Helical" evidence="5">
    <location>
        <begin position="170"/>
        <end position="192"/>
    </location>
</feature>
<feature type="transmembrane region" description="Helical" evidence="5">
    <location>
        <begin position="430"/>
        <end position="449"/>
    </location>
</feature>
<dbReference type="GO" id="GO:0022857">
    <property type="term" value="F:transmembrane transporter activity"/>
    <property type="evidence" value="ECO:0007669"/>
    <property type="project" value="InterPro"/>
</dbReference>
<dbReference type="InterPro" id="IPR036259">
    <property type="entry name" value="MFS_trans_sf"/>
</dbReference>
<dbReference type="EMBL" id="BNJK01000002">
    <property type="protein sequence ID" value="GHO98194.1"/>
    <property type="molecule type" value="Genomic_DNA"/>
</dbReference>
<evidence type="ECO:0000256" key="2">
    <source>
        <dbReference type="ARBA" id="ARBA00022692"/>
    </source>
</evidence>
<keyword evidence="4 5" id="KW-0472">Membrane</keyword>
<gene>
    <name evidence="7" type="ORF">KSF_082420</name>
</gene>
<evidence type="ECO:0000256" key="5">
    <source>
        <dbReference type="SAM" id="Phobius"/>
    </source>
</evidence>
<sequence length="473" mass="49648">MFSPSLRLSEGRIRSIGLIALSCGFFMVLLDSTVLNVALPSIEHTFGGSLESLQWTVNSYTLLFASLLLTGGALADSYGSRRIFCLGLLIFSVASLLCSFATSISLLIGARVLQGIGAAILVPASLSLITHLFSDAKERAKAVSIWAGIASLAVASGPLIGGILVDTFGWRSVFLVNVPFGGAAVLLTYLSIPPTPVQKRGLDLPGQILAIISCCALTYGLIEWGHVAPALIAASFGVALIAGGAFIMVEARSSQPMMPLSLLRSWDTSATLLIGLLYQFSFYGLLFVFALFFQNTYHFNAITTGLAFLPQTAVGSFLLLFVTGRLMRRMRSSTMIVLSMILASAGMLVILLGVHTTFPVVMSGEALIGVCVGFIVSPMTALVLVNTPKEQSGIASALLNAARQIGGVLGVALLGAALGNSATVAGMQSALLIMGGACMIGLLLSISLARRENARVATVPARMERELQPINID</sequence>
<dbReference type="PROSITE" id="PS50850">
    <property type="entry name" value="MFS"/>
    <property type="match status" value="1"/>
</dbReference>
<dbReference type="GO" id="GO:0005886">
    <property type="term" value="C:plasma membrane"/>
    <property type="evidence" value="ECO:0007669"/>
    <property type="project" value="UniProtKB-SubCell"/>
</dbReference>
<dbReference type="Pfam" id="PF07690">
    <property type="entry name" value="MFS_1"/>
    <property type="match status" value="1"/>
</dbReference>
<keyword evidence="2 5" id="KW-0812">Transmembrane</keyword>
<evidence type="ECO:0000256" key="1">
    <source>
        <dbReference type="ARBA" id="ARBA00004651"/>
    </source>
</evidence>
<keyword evidence="3 5" id="KW-1133">Transmembrane helix</keyword>
<dbReference type="PANTHER" id="PTHR42718:SF40">
    <property type="entry name" value="METHYLENOMYCIN A RESISTANCE PROTEIN"/>
    <property type="match status" value="1"/>
</dbReference>
<evidence type="ECO:0000256" key="3">
    <source>
        <dbReference type="ARBA" id="ARBA00022989"/>
    </source>
</evidence>
<feature type="transmembrane region" description="Helical" evidence="5">
    <location>
        <begin position="397"/>
        <end position="418"/>
    </location>
</feature>
<feature type="transmembrane region" description="Helical" evidence="5">
    <location>
        <begin position="270"/>
        <end position="293"/>
    </location>
</feature>
<dbReference type="RefSeq" id="WP_220208957.1">
    <property type="nucleotide sequence ID" value="NZ_BNJK01000002.1"/>
</dbReference>
<feature type="domain" description="Major facilitator superfamily (MFS) profile" evidence="6">
    <location>
        <begin position="17"/>
        <end position="453"/>
    </location>
</feature>
<name>A0A8J3IUM7_9CHLR</name>
<accession>A0A8J3IUM7</accession>
<feature type="transmembrane region" description="Helical" evidence="5">
    <location>
        <begin position="112"/>
        <end position="133"/>
    </location>
</feature>